<keyword evidence="3" id="KW-1185">Reference proteome</keyword>
<keyword evidence="2" id="KW-0614">Plasmid</keyword>
<protein>
    <recommendedName>
        <fullName evidence="4">Transmembrane protein</fullName>
    </recommendedName>
</protein>
<evidence type="ECO:0000313" key="2">
    <source>
        <dbReference type="EMBL" id="QCO23222.1"/>
    </source>
</evidence>
<name>A0ABX5U970_SPIME</name>
<dbReference type="Proteomes" id="UP000298715">
    <property type="component" value="Plasmid psm1"/>
</dbReference>
<evidence type="ECO:0000313" key="3">
    <source>
        <dbReference type="Proteomes" id="UP000298715"/>
    </source>
</evidence>
<dbReference type="EMBL" id="CP029200">
    <property type="protein sequence ID" value="QCO23222.1"/>
    <property type="molecule type" value="Genomic_DNA"/>
</dbReference>
<feature type="transmembrane region" description="Helical" evidence="1">
    <location>
        <begin position="51"/>
        <end position="71"/>
    </location>
</feature>
<gene>
    <name evidence="2" type="ORF">SRED_003084</name>
</gene>
<sequence length="403" mass="46826">MENNTKIITKKASKVRFTVSNVLGGIGWPELFIIFVGVVLITLSLTLLAKLSLIAGIISAIVFAVLNIFFITPNKNGDKLYYVIFIALGFLFKPKKHNIENDSEIQIINNRVVFDNKQILIYKINAVDLTLSTQEERNTPIYDFSNYLRALNFDFEIIKIDSKLNFDKNKNYLAQTLKQDSLKNSQKHQLNNFLSMSEYLENQDLKLEQNYYLIVFTNNNDKKLELSLLSYNQHLSLTLPTSKEIKKIVDKKIIPTNSTNSSVATSIKETAKYLKLDNNKFVSYFTVNQFPLTVNDMWLSNFSEIENVNISIRVRHLDNMTAFKLLDRAIRRAQDQETKKASEDIEYNLYLQNFNELLQLIQVGGETLKMVSIVFTCFADSKNWFRPSCFKFKKWNDKKSFYY</sequence>
<proteinExistence type="predicted"/>
<reference evidence="2 3" key="1">
    <citation type="submission" date="2018-05" db="EMBL/GenBank/DDBJ databases">
        <title>Compelete Genome Sequence of Spiroplasma melliferum.</title>
        <authorList>
            <person name="Davis R.E."/>
            <person name="Shao J.Y."/>
            <person name="Zhao Y."/>
            <person name="Gasparich G.E."/>
        </authorList>
    </citation>
    <scope>NUCLEOTIDE SEQUENCE [LARGE SCALE GENOMIC DNA]</scope>
    <source>
        <strain evidence="2 3">AS576</strain>
        <plasmid evidence="2 3">psm1</plasmid>
    </source>
</reference>
<evidence type="ECO:0008006" key="4">
    <source>
        <dbReference type="Google" id="ProtNLM"/>
    </source>
</evidence>
<keyword evidence="1" id="KW-0812">Transmembrane</keyword>
<geneLocation type="plasmid" evidence="2 3">
    <name>psm1</name>
</geneLocation>
<keyword evidence="1" id="KW-0472">Membrane</keyword>
<accession>A0ABX5U970</accession>
<feature type="transmembrane region" description="Helical" evidence="1">
    <location>
        <begin position="21"/>
        <end position="45"/>
    </location>
</feature>
<organism evidence="2 3">
    <name type="scientific">Spiroplasma melliferum</name>
    <dbReference type="NCBI Taxonomy" id="2134"/>
    <lineage>
        <taxon>Bacteria</taxon>
        <taxon>Bacillati</taxon>
        <taxon>Mycoplasmatota</taxon>
        <taxon>Mollicutes</taxon>
        <taxon>Entomoplasmatales</taxon>
        <taxon>Spiroplasmataceae</taxon>
        <taxon>Spiroplasma</taxon>
    </lineage>
</organism>
<keyword evidence="1" id="KW-1133">Transmembrane helix</keyword>
<evidence type="ECO:0000256" key="1">
    <source>
        <dbReference type="SAM" id="Phobius"/>
    </source>
</evidence>